<keyword evidence="1" id="KW-0175">Coiled coil</keyword>
<proteinExistence type="predicted"/>
<organism evidence="2 3">
    <name type="scientific">Corallincola platygyrae</name>
    <dbReference type="NCBI Taxonomy" id="1193278"/>
    <lineage>
        <taxon>Bacteria</taxon>
        <taxon>Pseudomonadati</taxon>
        <taxon>Pseudomonadota</taxon>
        <taxon>Gammaproteobacteria</taxon>
        <taxon>Alteromonadales</taxon>
        <taxon>Psychromonadaceae</taxon>
        <taxon>Corallincola</taxon>
    </lineage>
</organism>
<evidence type="ECO:0000313" key="2">
    <source>
        <dbReference type="EMBL" id="MFD2098077.1"/>
    </source>
</evidence>
<keyword evidence="3" id="KW-1185">Reference proteome</keyword>
<sequence length="181" mass="20908">MNSIQSANLEKTRSLINALGKKIKSESLSGNIFHQELFGPYSLSLKQAFDTCLTSLGQLEQAIQCHKSETFLQYYAERLEDQLLALARAVQIAKPNFQGDGDQNALAKLTESINKHRDYERRLLARVRQCQKAVEEARSDQFRDQWRGWLHKEKERLQKCRNALTQLEEQLTAAQRQRSSQ</sequence>
<gene>
    <name evidence="2" type="primary">priC</name>
    <name evidence="2" type="ORF">ACFSJ3_19040</name>
</gene>
<protein>
    <submittedName>
        <fullName evidence="2">Primosomal replication protein PriC</fullName>
    </submittedName>
</protein>
<dbReference type="EMBL" id="JBHUHT010000031">
    <property type="protein sequence ID" value="MFD2098077.1"/>
    <property type="molecule type" value="Genomic_DNA"/>
</dbReference>
<reference evidence="3" key="1">
    <citation type="journal article" date="2019" name="Int. J. Syst. Evol. Microbiol.">
        <title>The Global Catalogue of Microorganisms (GCM) 10K type strain sequencing project: providing services to taxonomists for standard genome sequencing and annotation.</title>
        <authorList>
            <consortium name="The Broad Institute Genomics Platform"/>
            <consortium name="The Broad Institute Genome Sequencing Center for Infectious Disease"/>
            <person name="Wu L."/>
            <person name="Ma J."/>
        </authorList>
    </citation>
    <scope>NUCLEOTIDE SEQUENCE [LARGE SCALE GENOMIC DNA]</scope>
    <source>
        <strain evidence="3">CGMCC 1.10992</strain>
    </source>
</reference>
<dbReference type="Proteomes" id="UP001597380">
    <property type="component" value="Unassembled WGS sequence"/>
</dbReference>
<accession>A0ABW4XR89</accession>
<comment type="caution">
    <text evidence="2">The sequence shown here is derived from an EMBL/GenBank/DDBJ whole genome shotgun (WGS) entry which is preliminary data.</text>
</comment>
<dbReference type="RefSeq" id="WP_345342398.1">
    <property type="nucleotide sequence ID" value="NZ_BAABLI010000034.1"/>
</dbReference>
<evidence type="ECO:0000256" key="1">
    <source>
        <dbReference type="SAM" id="Coils"/>
    </source>
</evidence>
<evidence type="ECO:0000313" key="3">
    <source>
        <dbReference type="Proteomes" id="UP001597380"/>
    </source>
</evidence>
<name>A0ABW4XR89_9GAMM</name>
<dbReference type="InterPro" id="IPR010890">
    <property type="entry name" value="PriC"/>
</dbReference>
<dbReference type="Gene3D" id="1.20.1270.340">
    <property type="match status" value="1"/>
</dbReference>
<feature type="coiled-coil region" evidence="1">
    <location>
        <begin position="150"/>
        <end position="177"/>
    </location>
</feature>
<dbReference type="Pfam" id="PF07445">
    <property type="entry name" value="PriC"/>
    <property type="match status" value="1"/>
</dbReference>
<dbReference type="InterPro" id="IPR038338">
    <property type="entry name" value="PriC_sf"/>
</dbReference>